<feature type="compositionally biased region" description="Polar residues" evidence="1">
    <location>
        <begin position="983"/>
        <end position="993"/>
    </location>
</feature>
<feature type="compositionally biased region" description="Basic and acidic residues" evidence="1">
    <location>
        <begin position="224"/>
        <end position="240"/>
    </location>
</feature>
<feature type="compositionally biased region" description="Polar residues" evidence="1">
    <location>
        <begin position="41"/>
        <end position="50"/>
    </location>
</feature>
<gene>
    <name evidence="2" type="ORF">fugu_000938</name>
</gene>
<name>A0A4Z2CI37_9TELE</name>
<sequence length="1108" mass="121406">MDSDGPTSNVGRTLWAAWYYITGAISRFFRSEAVNNVANDPNSFQESAVDNESAACGHTEEEASKKEAEEEHPLTILKVRSSPQVVVAWEHHCPSESHGEPDVMDTPYKTQLTDIQDKASLKGDDAREGGLSQTGWNVELFNAQDNQQRDKRIQSLHTDGQGEMQDYGDCLNSRSLHSKEDTGAEEAAARALTKGDWQRMDNMSIRIKTTDGEDDKADLENEDCDIRQSLRQEEEDREGKGAQQDEDLGFLASEFEGESNLGAKQVINPLSVISQSADDKLHPENGNLPKGEVVIVGKQDNATNLTDIQSKDVKREDTDVISDRLIHEIQAGEEKLYCGREDEDCYQEASRTSAWVTVDSINNIGQEASGEFKNILQGTCEGQLVVSQGLNPPLSEEVQRGFPASNNEQGQDENTIQRFLEERDPEECKTALLPEETEGKQSVQKNCPRTGSDNLLTMECMEEEQKTGDDIQESFDLAEEDRCGILHLTDDESPQGKEPLAESVMQAVLLDSVGAGIKHQEEETQATSKELQGETEELLVELEINDASKVYASEGDQKIQEVVVFTDENVNFFEDKMLEMAEMGNRSQSLLDDFNESGLVRQEAERESTFLEGKTAEIQDAGLKMEISGLKDDGTLANNESKGRNEEVLNLAIASMSELSTDSGNILGVESEGLVTQKQPSQAINNDTVSKSTAKDMTVISAEETQKRVTMIYIEETSPNSAQEVIDEETIDPWIQTSSQDTDSVKGQKESEPGLQMDWKIDPVNAEEEDEISSDLPENEERFVEPSQSGGSEFRSHTEMSSCTEGADFLDHAPSGSGAQRMESQLWTLNIPGSLEGTTTTSESDACNIFVPGPKTGSLDTVTEEPAEVQQSHPGEAGHLNQESVESQGKFKQESGSECDVGVTDHTGETEEDIQSSTEMDTFVQAPKENEDTLKDTVAVSGDEKENLGSGPCRSPSEMSLEMSGSTACGSQGDPESARLIKLSTTETPQTGWSEDDVDTLLGLNRTQGSRHQMEVHGSLLDSSPQKSRISIKNPRVRPPKDARSLIQMPSLNPTPSSPSPPRMPVGFPGRGLGIGIKLPGLTGGLPILKKTQTKEVEPKAREQERCP</sequence>
<feature type="compositionally biased region" description="Basic and acidic residues" evidence="1">
    <location>
        <begin position="743"/>
        <end position="752"/>
    </location>
</feature>
<feature type="region of interest" description="Disordered" evidence="1">
    <location>
        <begin position="158"/>
        <end position="184"/>
    </location>
</feature>
<evidence type="ECO:0000313" key="3">
    <source>
        <dbReference type="Proteomes" id="UP000516260"/>
    </source>
</evidence>
<feature type="region of interest" description="Disordered" evidence="1">
    <location>
        <begin position="41"/>
        <end position="75"/>
    </location>
</feature>
<dbReference type="EMBL" id="SWLE01000001">
    <property type="protein sequence ID" value="TNN03909.1"/>
    <property type="molecule type" value="Genomic_DNA"/>
</dbReference>
<accession>A0A4Z2CI37</accession>
<evidence type="ECO:0000313" key="2">
    <source>
        <dbReference type="EMBL" id="TNN03909.1"/>
    </source>
</evidence>
<feature type="region of interest" description="Disordered" evidence="1">
    <location>
        <begin position="209"/>
        <end position="246"/>
    </location>
</feature>
<feature type="compositionally biased region" description="Acidic residues" evidence="1">
    <location>
        <begin position="212"/>
        <end position="223"/>
    </location>
</feature>
<dbReference type="Proteomes" id="UP000516260">
    <property type="component" value="Chromosome 1"/>
</dbReference>
<dbReference type="AlphaFoldDB" id="A0A4Z2CI37"/>
<feature type="compositionally biased region" description="Polar residues" evidence="1">
    <location>
        <begin position="1021"/>
        <end position="1031"/>
    </location>
</feature>
<reference evidence="2 3" key="1">
    <citation type="submission" date="2019-04" db="EMBL/GenBank/DDBJ databases">
        <title>The sequence and de novo assembly of Takifugu bimaculatus genome using PacBio and Hi-C technologies.</title>
        <authorList>
            <person name="Xu P."/>
            <person name="Liu B."/>
            <person name="Zhou Z."/>
        </authorList>
    </citation>
    <scope>NUCLEOTIDE SEQUENCE [LARGE SCALE GENOMIC DNA]</scope>
    <source>
        <strain evidence="2">TB-2018</strain>
        <tissue evidence="2">Muscle</tissue>
    </source>
</reference>
<protein>
    <submittedName>
        <fullName evidence="2">Uncharacterized protein</fullName>
    </submittedName>
</protein>
<evidence type="ECO:0000256" key="1">
    <source>
        <dbReference type="SAM" id="MobiDB-lite"/>
    </source>
</evidence>
<feature type="compositionally biased region" description="Basic and acidic residues" evidence="1">
    <location>
        <begin position="58"/>
        <end position="73"/>
    </location>
</feature>
<feature type="compositionally biased region" description="Basic and acidic residues" evidence="1">
    <location>
        <begin position="1093"/>
        <end position="1108"/>
    </location>
</feature>
<comment type="caution">
    <text evidence="2">The sequence shown here is derived from an EMBL/GenBank/DDBJ whole genome shotgun (WGS) entry which is preliminary data.</text>
</comment>
<keyword evidence="3" id="KW-1185">Reference proteome</keyword>
<feature type="region of interest" description="Disordered" evidence="1">
    <location>
        <begin position="832"/>
        <end position="1108"/>
    </location>
</feature>
<organism evidence="2 3">
    <name type="scientific">Takifugu bimaculatus</name>
    <dbReference type="NCBI Taxonomy" id="433685"/>
    <lineage>
        <taxon>Eukaryota</taxon>
        <taxon>Metazoa</taxon>
        <taxon>Chordata</taxon>
        <taxon>Craniata</taxon>
        <taxon>Vertebrata</taxon>
        <taxon>Euteleostomi</taxon>
        <taxon>Actinopterygii</taxon>
        <taxon>Neopterygii</taxon>
        <taxon>Teleostei</taxon>
        <taxon>Neoteleostei</taxon>
        <taxon>Acanthomorphata</taxon>
        <taxon>Eupercaria</taxon>
        <taxon>Tetraodontiformes</taxon>
        <taxon>Tetradontoidea</taxon>
        <taxon>Tetraodontidae</taxon>
        <taxon>Takifugu</taxon>
    </lineage>
</organism>
<feature type="region of interest" description="Disordered" evidence="1">
    <location>
        <begin position="731"/>
        <end position="820"/>
    </location>
</feature>
<proteinExistence type="predicted"/>